<sequence>MRQFAYLLLSIPVGFVGVYLYQHIKEEKEAKEKRANIQRLRTMAGWD</sequence>
<organism evidence="2 3">
    <name type="scientific">Mesonia ostreae</name>
    <dbReference type="NCBI Taxonomy" id="861110"/>
    <lineage>
        <taxon>Bacteria</taxon>
        <taxon>Pseudomonadati</taxon>
        <taxon>Bacteroidota</taxon>
        <taxon>Flavobacteriia</taxon>
        <taxon>Flavobacteriales</taxon>
        <taxon>Flavobacteriaceae</taxon>
        <taxon>Mesonia</taxon>
    </lineage>
</organism>
<keyword evidence="1" id="KW-1133">Transmembrane helix</keyword>
<evidence type="ECO:0000313" key="3">
    <source>
        <dbReference type="Proteomes" id="UP001182991"/>
    </source>
</evidence>
<proteinExistence type="predicted"/>
<keyword evidence="1" id="KW-0812">Transmembrane</keyword>
<dbReference type="Proteomes" id="UP001182991">
    <property type="component" value="Unassembled WGS sequence"/>
</dbReference>
<evidence type="ECO:0000256" key="1">
    <source>
        <dbReference type="SAM" id="Phobius"/>
    </source>
</evidence>
<name>A0ABU2KJZ5_9FLAO</name>
<keyword evidence="1" id="KW-0472">Membrane</keyword>
<comment type="caution">
    <text evidence="2">The sequence shown here is derived from an EMBL/GenBank/DDBJ whole genome shotgun (WGS) entry which is preliminary data.</text>
</comment>
<dbReference type="EMBL" id="JAVRBG010000009">
    <property type="protein sequence ID" value="MDT0295035.1"/>
    <property type="molecule type" value="Genomic_DNA"/>
</dbReference>
<feature type="transmembrane region" description="Helical" evidence="1">
    <location>
        <begin position="6"/>
        <end position="24"/>
    </location>
</feature>
<dbReference type="RefSeq" id="WP_311401962.1">
    <property type="nucleotide sequence ID" value="NZ_JAVRBG010000009.1"/>
</dbReference>
<protein>
    <submittedName>
        <fullName evidence="2">Uncharacterized protein</fullName>
    </submittedName>
</protein>
<accession>A0ABU2KJZ5</accession>
<keyword evidence="3" id="KW-1185">Reference proteome</keyword>
<gene>
    <name evidence="2" type="ORF">RLT85_10345</name>
</gene>
<evidence type="ECO:0000313" key="2">
    <source>
        <dbReference type="EMBL" id="MDT0295035.1"/>
    </source>
</evidence>
<reference evidence="3" key="1">
    <citation type="submission" date="2023-07" db="EMBL/GenBank/DDBJ databases">
        <title>Isolating and identifying novel microbial strains from the Mariana Trench.</title>
        <authorList>
            <person name="Fu H."/>
        </authorList>
    </citation>
    <scope>NUCLEOTIDE SEQUENCE [LARGE SCALE GENOMIC DNA]</scope>
    <source>
        <strain evidence="3">T-y2</strain>
    </source>
</reference>